<reference evidence="4" key="1">
    <citation type="journal article" date="2015" name="Nat. Genet.">
        <title>The genome and transcriptome of the zoonotic hookworm Ancylostoma ceylanicum identify infection-specific gene families.</title>
        <authorList>
            <person name="Schwarz E.M."/>
            <person name="Hu Y."/>
            <person name="Antoshechkin I."/>
            <person name="Miller M.M."/>
            <person name="Sternberg P.W."/>
            <person name="Aroian R.V."/>
        </authorList>
    </citation>
    <scope>NUCLEOTIDE SEQUENCE</scope>
    <source>
        <strain evidence="4">HY135</strain>
    </source>
</reference>
<feature type="compositionally biased region" description="Pro residues" evidence="1">
    <location>
        <begin position="270"/>
        <end position="281"/>
    </location>
</feature>
<dbReference type="Gene3D" id="1.25.10.10">
    <property type="entry name" value="Leucine-rich Repeat Variant"/>
    <property type="match status" value="1"/>
</dbReference>
<dbReference type="SUPFAM" id="SSF101447">
    <property type="entry name" value="Formin homology 2 domain (FH2 domain)"/>
    <property type="match status" value="1"/>
</dbReference>
<name>A0A016UMD3_9BILA</name>
<dbReference type="InterPro" id="IPR016024">
    <property type="entry name" value="ARM-type_fold"/>
</dbReference>
<dbReference type="Gene3D" id="1.20.58.2220">
    <property type="entry name" value="Formin, FH2 domain"/>
    <property type="match status" value="1"/>
</dbReference>
<feature type="compositionally biased region" description="Polar residues" evidence="1">
    <location>
        <begin position="1034"/>
        <end position="1082"/>
    </location>
</feature>
<feature type="compositionally biased region" description="Basic and acidic residues" evidence="1">
    <location>
        <begin position="876"/>
        <end position="885"/>
    </location>
</feature>
<dbReference type="PROSITE" id="PS51444">
    <property type="entry name" value="FH2"/>
    <property type="match status" value="1"/>
</dbReference>
<accession>A0A016UMD3</accession>
<dbReference type="AlphaFoldDB" id="A0A016UMD3"/>
<feature type="region of interest" description="Disordered" evidence="1">
    <location>
        <begin position="854"/>
        <end position="1181"/>
    </location>
</feature>
<feature type="compositionally biased region" description="Basic and acidic residues" evidence="1">
    <location>
        <begin position="739"/>
        <end position="750"/>
    </location>
</feature>
<feature type="compositionally biased region" description="Basic and acidic residues" evidence="1">
    <location>
        <begin position="1110"/>
        <end position="1122"/>
    </location>
</feature>
<evidence type="ECO:0000313" key="3">
    <source>
        <dbReference type="EMBL" id="EYC16017.1"/>
    </source>
</evidence>
<feature type="domain" description="FH2" evidence="2">
    <location>
        <begin position="349"/>
        <end position="742"/>
    </location>
</feature>
<feature type="region of interest" description="Disordered" evidence="1">
    <location>
        <begin position="730"/>
        <end position="750"/>
    </location>
</feature>
<feature type="compositionally biased region" description="Pro residues" evidence="1">
    <location>
        <begin position="314"/>
        <end position="330"/>
    </location>
</feature>
<evidence type="ECO:0000256" key="1">
    <source>
        <dbReference type="SAM" id="MobiDB-lite"/>
    </source>
</evidence>
<evidence type="ECO:0000259" key="2">
    <source>
        <dbReference type="PROSITE" id="PS51444"/>
    </source>
</evidence>
<feature type="region of interest" description="Disordered" evidence="1">
    <location>
        <begin position="784"/>
        <end position="817"/>
    </location>
</feature>
<dbReference type="InterPro" id="IPR015425">
    <property type="entry name" value="FH2_Formin"/>
</dbReference>
<dbReference type="SUPFAM" id="SSF48371">
    <property type="entry name" value="ARM repeat"/>
    <property type="match status" value="1"/>
</dbReference>
<feature type="region of interest" description="Disordered" evidence="1">
    <location>
        <begin position="247"/>
        <end position="332"/>
    </location>
</feature>
<dbReference type="PANTHER" id="PTHR46345">
    <property type="entry name" value="INVERTED FORMIN-2"/>
    <property type="match status" value="1"/>
</dbReference>
<keyword evidence="4" id="KW-1185">Reference proteome</keyword>
<dbReference type="Pfam" id="PF02181">
    <property type="entry name" value="FH2"/>
    <property type="match status" value="1"/>
</dbReference>
<organism evidence="3 4">
    <name type="scientific">Ancylostoma ceylanicum</name>
    <dbReference type="NCBI Taxonomy" id="53326"/>
    <lineage>
        <taxon>Eukaryota</taxon>
        <taxon>Metazoa</taxon>
        <taxon>Ecdysozoa</taxon>
        <taxon>Nematoda</taxon>
        <taxon>Chromadorea</taxon>
        <taxon>Rhabditida</taxon>
        <taxon>Rhabditina</taxon>
        <taxon>Rhabditomorpha</taxon>
        <taxon>Strongyloidea</taxon>
        <taxon>Ancylostomatidae</taxon>
        <taxon>Ancylostomatinae</taxon>
        <taxon>Ancylostoma</taxon>
    </lineage>
</organism>
<feature type="compositionally biased region" description="Low complexity" evidence="1">
    <location>
        <begin position="1007"/>
        <end position="1024"/>
    </location>
</feature>
<dbReference type="InterPro" id="IPR042201">
    <property type="entry name" value="FH2_Formin_sf"/>
</dbReference>
<feature type="compositionally biased region" description="Polar residues" evidence="1">
    <location>
        <begin position="1088"/>
        <end position="1099"/>
    </location>
</feature>
<dbReference type="Proteomes" id="UP000024635">
    <property type="component" value="Unassembled WGS sequence"/>
</dbReference>
<dbReference type="EMBL" id="JARK01001371">
    <property type="protein sequence ID" value="EYC16017.1"/>
    <property type="molecule type" value="Genomic_DNA"/>
</dbReference>
<protein>
    <recommendedName>
        <fullName evidence="2">FH2 domain-containing protein</fullName>
    </recommendedName>
</protein>
<dbReference type="PANTHER" id="PTHR46345:SF8">
    <property type="entry name" value="FORMIN 3, ISOFORM B"/>
    <property type="match status" value="1"/>
</dbReference>
<dbReference type="STRING" id="53326.A0A016UMD3"/>
<feature type="compositionally biased region" description="Polar residues" evidence="1">
    <location>
        <begin position="974"/>
        <end position="1006"/>
    </location>
</feature>
<sequence length="1181" mass="130292">MLIGILFSEADLFLSSYINLFFNGNKLQTIVAAPVWNMASSIQSRFMQLIFESEISEALELLQSFLDKQGGFDQVVDCITAWQDLIDSSDSALRPLLECLDDEDPAVIRGALGVVSALLRNAPDKGRAFRMKNELTELRFVNKLEQLSVGADPEVLDEIEQCQKLLRNEKEDAPSEKVLVHCTDATIMTSPEPLQPLLSTLHSMLLDDELCELHKLLLEKFIDTLPEIKTEADAEAVLQALRIGESPKQNGIDCNPAKRTPHHVSSKILPIPPPPAPPPLPQTKTHGFQDIDGRGRAPPPPPPPLYMMKGSASPSPPDPGPPSAPPPPVPALVLAPKQNVADLPKSMKPKRSPSKDLKMKPIMWSKISPSSIVQGQGSESVWGELAKESTSLCLDFDMIDGMFSIASSHEAASQNQPSFTNAKKKCVLVDLLNPKRSQNVTIVLKQFKDLDSIISDLNANKIGRFDVEQLRTLKTILPGFEEVDALRRYTGEIAKLTPACSFFLRLIDIPDYRLRIDCLLLRLEFHRIMEDVVPSLHLLKIACTELRESTSLRRLFLLLVNIGNYLNSSSSHGNAAGFKMSSLWKIIDHKAAKGSSSLLHLVAKLDPALLSGLEDELHDINKASEISVEEIKTSLKSLGEQCASLGKQLKSSAGSEFVEVREYLTDHCQIELEEANKSLEEFLEVQNNLAVFFCENQSSFKIEECLKIFRILIVRLRQALQENEEQEERRHRLKAAAQHNDKESAISKTEEQQENVFFNTLEKGQNLYRRRVKNEVASDREVVRTPRVKRLKENNVNNADKHESDGQRGLVAQNGQEQRENLNKISHETTMRPVDALDLNDYVEILEKNSTSHLIKKPEGTKPLAGAGTTTSFPDMDQKESDQDARIAASAQTAESLPKRPSEEQVPKEKNENAKVLPPAAPQRRPAGTVQPSRVPAPVSSKTSAPTRLTTSARAPQGKTTSTPPAKAVDGTKASATQKSGSTGISSTRIHPQHSAQPRVTPQKSLTTPVKRTTTTTVRKPATAAPSVQAPRTLPNSRTTPPSHVPSMNKTNSTAGLTKRPSNQVKITVATSRTAVPVSSPSPAHRSSLPTGSNDQQPQHGRRLTNLPQKRKDVQQEKRDVPVKPQVSTSSRPSLIKTGSVPQQQSLPKMDATEIPRPLRRTAGHRTQEATLSAKAKPKWM</sequence>
<dbReference type="SMART" id="SM00498">
    <property type="entry name" value="FH2"/>
    <property type="match status" value="1"/>
</dbReference>
<comment type="caution">
    <text evidence="3">The sequence shown here is derived from an EMBL/GenBank/DDBJ whole genome shotgun (WGS) entry which is preliminary data.</text>
</comment>
<evidence type="ECO:0000313" key="4">
    <source>
        <dbReference type="Proteomes" id="UP000024635"/>
    </source>
</evidence>
<feature type="compositionally biased region" description="Basic and acidic residues" evidence="1">
    <location>
        <begin position="897"/>
        <end position="913"/>
    </location>
</feature>
<proteinExistence type="predicted"/>
<dbReference type="InterPro" id="IPR011989">
    <property type="entry name" value="ARM-like"/>
</dbReference>
<feature type="compositionally biased region" description="Polar residues" evidence="1">
    <location>
        <begin position="940"/>
        <end position="964"/>
    </location>
</feature>
<gene>
    <name evidence="3" type="primary">Acey_s0035.g3097</name>
    <name evidence="3" type="synonym">Acey-inft-1</name>
    <name evidence="3" type="ORF">Y032_0035g3097</name>
</gene>
<dbReference type="OrthoDB" id="26518at2759"/>